<evidence type="ECO:0000313" key="2">
    <source>
        <dbReference type="EMBL" id="SIO00622.1"/>
    </source>
</evidence>
<feature type="region of interest" description="Disordered" evidence="1">
    <location>
        <begin position="99"/>
        <end position="185"/>
    </location>
</feature>
<evidence type="ECO:0000256" key="1">
    <source>
        <dbReference type="SAM" id="MobiDB-lite"/>
    </source>
</evidence>
<feature type="compositionally biased region" description="Low complexity" evidence="1">
    <location>
        <begin position="114"/>
        <end position="142"/>
    </location>
</feature>
<sequence length="415" mass="43812">MSDTRTPNEIERDIERERARLGQTVDALQDRFSPERILRDVGRGFSEHGGDIGTAITQSVKRNPVALALTGIGLAWLMSGKSWDETRDGVRDGVRAARDRMPDTPWKGRNSGEAARAYAAPDASDPDGMPATPAGRARPAPTDSVGMDHPLEDDWLWAEDDDYWDDETDDDAATNAGPGIGTRVGDIASSAGEAVSGAGSSVAGAAKSAASGIGAGVSSAAGGLASGAASARDAAAAAGRSTAERARRIRKRLAMGTENFTEEARERVISARWAALKAQKAVRRRARKGVDAASDFYEQNPLVVGGLALAAGAILAGALPRTRQEDRAFGAYSDEAFDRAERIFHAERRKATRVAERALDTAKEIADEKREQIDASAPGSKSAAEHLADQVREGAERVVSAATDEADRQKLGKPG</sequence>
<keyword evidence="3" id="KW-1185">Reference proteome</keyword>
<feature type="region of interest" description="Disordered" evidence="1">
    <location>
        <begin position="363"/>
        <end position="415"/>
    </location>
</feature>
<reference evidence="3" key="1">
    <citation type="submission" date="2016-11" db="EMBL/GenBank/DDBJ databases">
        <authorList>
            <person name="Varghese N."/>
            <person name="Submissions S."/>
        </authorList>
    </citation>
    <scope>NUCLEOTIDE SEQUENCE [LARGE SCALE GENOMIC DNA]</scope>
    <source>
        <strain evidence="3">DSM 29440</strain>
    </source>
</reference>
<name>A0A1N6FZJ4_9RHOB</name>
<dbReference type="STRING" id="1217970.SAMN05444002_2082"/>
<protein>
    <recommendedName>
        <fullName evidence="4">DUF3618 domain-containing protein</fullName>
    </recommendedName>
</protein>
<dbReference type="Pfam" id="PF12277">
    <property type="entry name" value="DUF3618"/>
    <property type="match status" value="1"/>
</dbReference>
<dbReference type="RefSeq" id="WP_074256148.1">
    <property type="nucleotide sequence ID" value="NZ_FSRL01000001.1"/>
</dbReference>
<dbReference type="InterPro" id="IPR022062">
    <property type="entry name" value="DUF3618"/>
</dbReference>
<proteinExistence type="predicted"/>
<feature type="compositionally biased region" description="Acidic residues" evidence="1">
    <location>
        <begin position="151"/>
        <end position="172"/>
    </location>
</feature>
<feature type="compositionally biased region" description="Basic and acidic residues" evidence="1">
    <location>
        <begin position="405"/>
        <end position="415"/>
    </location>
</feature>
<dbReference type="Proteomes" id="UP000184932">
    <property type="component" value="Unassembled WGS sequence"/>
</dbReference>
<dbReference type="EMBL" id="FSRL01000001">
    <property type="protein sequence ID" value="SIO00622.1"/>
    <property type="molecule type" value="Genomic_DNA"/>
</dbReference>
<gene>
    <name evidence="2" type="ORF">SAMN05444002_2082</name>
</gene>
<evidence type="ECO:0000313" key="3">
    <source>
        <dbReference type="Proteomes" id="UP000184932"/>
    </source>
</evidence>
<feature type="compositionally biased region" description="Basic and acidic residues" evidence="1">
    <location>
        <begin position="383"/>
        <end position="396"/>
    </location>
</feature>
<accession>A0A1N6FZJ4</accession>
<feature type="compositionally biased region" description="Basic and acidic residues" evidence="1">
    <location>
        <begin position="363"/>
        <end position="373"/>
    </location>
</feature>
<organism evidence="2 3">
    <name type="scientific">Vannielia litorea</name>
    <dbReference type="NCBI Taxonomy" id="1217970"/>
    <lineage>
        <taxon>Bacteria</taxon>
        <taxon>Pseudomonadati</taxon>
        <taxon>Pseudomonadota</taxon>
        <taxon>Alphaproteobacteria</taxon>
        <taxon>Rhodobacterales</taxon>
        <taxon>Paracoccaceae</taxon>
        <taxon>Vannielia</taxon>
    </lineage>
</organism>
<dbReference type="AlphaFoldDB" id="A0A1N6FZJ4"/>
<evidence type="ECO:0008006" key="4">
    <source>
        <dbReference type="Google" id="ProtNLM"/>
    </source>
</evidence>